<dbReference type="InterPro" id="IPR003788">
    <property type="entry name" value="NDUFAF7"/>
</dbReference>
<comment type="similarity">
    <text evidence="2 7">Belongs to the NDUFAF7 family.</text>
</comment>
<dbReference type="Pfam" id="PF02636">
    <property type="entry name" value="Methyltransf_28"/>
    <property type="match status" value="1"/>
</dbReference>
<sequence>MRTILGYQSIRWLSKEILTPPGYSKKSVNHLKRFFIDKIRASGPITVAEYMKTSISAPQVGYYGQFSDKQRVFGDSGDFITSPELTQLFGEMIGVWVFYELANTGYRGPWQLVELGPGRAQLMNDVLRSLEKFQDKDVSVHLVETSDALIEEQERVLCVDNSTPPTGDVPYVKKNKSRTGVDVFWYKSIDDIPNGFTVFIANEFLDALPIHQFSRSSKNPETWHETYINIDKHGDNLCFMHSKAENIHTKGLIPEYIRNDKHRKTWECSPESGTVVNQVADRIKTFGGFGLFIDYGHDGSRDTHSFRAYKNHKQVDPLESPGTIDLTADVDFGYLSSLLKESSLVYGPNNQREFLAQLGIEARLRRLLKLCKDRDTQEQLIKAYNMLMGDMGEKFKAWSIFPKTLGTILDARKGPAGFAQK</sequence>
<accession>A0A9P1N1R2</accession>
<keyword evidence="5 7" id="KW-0496">Mitochondrion</keyword>
<evidence type="ECO:0000256" key="7">
    <source>
        <dbReference type="RuleBase" id="RU364114"/>
    </source>
</evidence>
<comment type="subcellular location">
    <subcellularLocation>
        <location evidence="1 7">Mitochondrion</location>
    </subcellularLocation>
</comment>
<dbReference type="GO" id="GO:0035243">
    <property type="term" value="F:protein-arginine omega-N symmetric methyltransferase activity"/>
    <property type="evidence" value="ECO:0007669"/>
    <property type="project" value="UniProtKB-EC"/>
</dbReference>
<protein>
    <recommendedName>
        <fullName evidence="7">Protein arginine methyltransferase NDUFAF7</fullName>
        <ecNumber evidence="7">2.1.1.320</ecNumber>
    </recommendedName>
</protein>
<evidence type="ECO:0000256" key="5">
    <source>
        <dbReference type="ARBA" id="ARBA00023128"/>
    </source>
</evidence>
<dbReference type="Gene3D" id="3.40.50.12710">
    <property type="match status" value="1"/>
</dbReference>
<comment type="caution">
    <text evidence="8">The sequence shown here is derived from an EMBL/GenBank/DDBJ whole genome shotgun (WGS) entry which is preliminary data.</text>
</comment>
<comment type="catalytic activity">
    <reaction evidence="6 7">
        <text>L-arginyl-[protein] + 2 S-adenosyl-L-methionine = N(omega),N(omega)'-dimethyl-L-arginyl-[protein] + 2 S-adenosyl-L-homocysteine + 2 H(+)</text>
        <dbReference type="Rhea" id="RHEA:48108"/>
        <dbReference type="Rhea" id="RHEA-COMP:10532"/>
        <dbReference type="Rhea" id="RHEA-COMP:11992"/>
        <dbReference type="ChEBI" id="CHEBI:15378"/>
        <dbReference type="ChEBI" id="CHEBI:29965"/>
        <dbReference type="ChEBI" id="CHEBI:57856"/>
        <dbReference type="ChEBI" id="CHEBI:59789"/>
        <dbReference type="ChEBI" id="CHEBI:88221"/>
        <dbReference type="EC" id="2.1.1.320"/>
    </reaction>
</comment>
<reference evidence="8" key="1">
    <citation type="submission" date="2022-11" db="EMBL/GenBank/DDBJ databases">
        <authorList>
            <person name="Kikuchi T."/>
        </authorList>
    </citation>
    <scope>NUCLEOTIDE SEQUENCE</scope>
    <source>
        <strain evidence="8">PS1010</strain>
    </source>
</reference>
<organism evidence="8 9">
    <name type="scientific">Caenorhabditis angaria</name>
    <dbReference type="NCBI Taxonomy" id="860376"/>
    <lineage>
        <taxon>Eukaryota</taxon>
        <taxon>Metazoa</taxon>
        <taxon>Ecdysozoa</taxon>
        <taxon>Nematoda</taxon>
        <taxon>Chromadorea</taxon>
        <taxon>Rhabditida</taxon>
        <taxon>Rhabditina</taxon>
        <taxon>Rhabditomorpha</taxon>
        <taxon>Rhabditoidea</taxon>
        <taxon>Rhabditidae</taxon>
        <taxon>Peloderinae</taxon>
        <taxon>Caenorhabditis</taxon>
    </lineage>
</organism>
<name>A0A9P1N1R2_9PELO</name>
<dbReference type="InterPro" id="IPR029063">
    <property type="entry name" value="SAM-dependent_MTases_sf"/>
</dbReference>
<evidence type="ECO:0000256" key="3">
    <source>
        <dbReference type="ARBA" id="ARBA00022603"/>
    </source>
</evidence>
<evidence type="ECO:0000256" key="2">
    <source>
        <dbReference type="ARBA" id="ARBA00005891"/>
    </source>
</evidence>
<dbReference type="OrthoDB" id="438553at2759"/>
<dbReference type="EMBL" id="CANHGI010000003">
    <property type="protein sequence ID" value="CAI5444685.1"/>
    <property type="molecule type" value="Genomic_DNA"/>
</dbReference>
<evidence type="ECO:0000256" key="1">
    <source>
        <dbReference type="ARBA" id="ARBA00004173"/>
    </source>
</evidence>
<dbReference type="PANTHER" id="PTHR12049:SF7">
    <property type="entry name" value="PROTEIN ARGININE METHYLTRANSFERASE NDUFAF7, MITOCHONDRIAL"/>
    <property type="match status" value="1"/>
</dbReference>
<dbReference type="GO" id="GO:0005739">
    <property type="term" value="C:mitochondrion"/>
    <property type="evidence" value="ECO:0007669"/>
    <property type="project" value="UniProtKB-SubCell"/>
</dbReference>
<proteinExistence type="inferred from homology"/>
<evidence type="ECO:0000256" key="6">
    <source>
        <dbReference type="ARBA" id="ARBA00048612"/>
    </source>
</evidence>
<dbReference type="EC" id="2.1.1.320" evidence="7"/>
<keyword evidence="4 7" id="KW-0808">Transferase</keyword>
<dbReference type="AlphaFoldDB" id="A0A9P1N1R2"/>
<dbReference type="InterPro" id="IPR038375">
    <property type="entry name" value="NDUFAF7_sf"/>
</dbReference>
<evidence type="ECO:0000313" key="9">
    <source>
        <dbReference type="Proteomes" id="UP001152747"/>
    </source>
</evidence>
<keyword evidence="3 7" id="KW-0489">Methyltransferase</keyword>
<evidence type="ECO:0000256" key="4">
    <source>
        <dbReference type="ARBA" id="ARBA00022679"/>
    </source>
</evidence>
<comment type="function">
    <text evidence="7">Arginine methyltransferase involved in the assembly or stability of mitochondrial NADH:ubiquinone oxidoreductase complex (complex I).</text>
</comment>
<dbReference type="GO" id="GO:0032259">
    <property type="term" value="P:methylation"/>
    <property type="evidence" value="ECO:0007669"/>
    <property type="project" value="UniProtKB-KW"/>
</dbReference>
<keyword evidence="9" id="KW-1185">Reference proteome</keyword>
<evidence type="ECO:0000313" key="8">
    <source>
        <dbReference type="EMBL" id="CAI5444685.1"/>
    </source>
</evidence>
<dbReference type="GO" id="GO:0032981">
    <property type="term" value="P:mitochondrial respiratory chain complex I assembly"/>
    <property type="evidence" value="ECO:0007669"/>
    <property type="project" value="TreeGrafter"/>
</dbReference>
<gene>
    <name evidence="8" type="ORF">CAMP_LOCUS7322</name>
</gene>
<dbReference type="SUPFAM" id="SSF53335">
    <property type="entry name" value="S-adenosyl-L-methionine-dependent methyltransferases"/>
    <property type="match status" value="1"/>
</dbReference>
<dbReference type="Proteomes" id="UP001152747">
    <property type="component" value="Unassembled WGS sequence"/>
</dbReference>
<dbReference type="PANTHER" id="PTHR12049">
    <property type="entry name" value="PROTEIN ARGININE METHYLTRANSFERASE NDUFAF7, MITOCHONDRIAL"/>
    <property type="match status" value="1"/>
</dbReference>